<keyword evidence="1" id="KW-0472">Membrane</keyword>
<evidence type="ECO:0000256" key="1">
    <source>
        <dbReference type="SAM" id="Phobius"/>
    </source>
</evidence>
<comment type="caution">
    <text evidence="2">The sequence shown here is derived from an EMBL/GenBank/DDBJ whole genome shotgun (WGS) entry which is preliminary data.</text>
</comment>
<name>R4YY73_9ACTN</name>
<protein>
    <submittedName>
        <fullName evidence="2">Uncharacterized protein</fullName>
    </submittedName>
</protein>
<evidence type="ECO:0000313" key="3">
    <source>
        <dbReference type="Proteomes" id="UP000018291"/>
    </source>
</evidence>
<keyword evidence="1" id="KW-1133">Transmembrane helix</keyword>
<evidence type="ECO:0000313" key="2">
    <source>
        <dbReference type="EMBL" id="CCM61866.1"/>
    </source>
</evidence>
<gene>
    <name evidence="2" type="ORF">BN381_10097</name>
</gene>
<dbReference type="AlphaFoldDB" id="R4YY73"/>
<feature type="transmembrane region" description="Helical" evidence="1">
    <location>
        <begin position="18"/>
        <end position="37"/>
    </location>
</feature>
<dbReference type="HOGENOM" id="CLU_2205240_0_0_11"/>
<sequence length="107" mass="11019">MYIVRGVGVAAVMIRRSVLVGAVLIAAVSALLAFSPLGEVTSDAFEKVSVTRTSDDGKTEVAGSKMNVSGASSKDIDRSLVGVVTLLAIFIGLAALMAGIIMVSMRF</sequence>
<proteinExistence type="predicted"/>
<feature type="transmembrane region" description="Helical" evidence="1">
    <location>
        <begin position="80"/>
        <end position="103"/>
    </location>
</feature>
<dbReference type="STRING" id="1229780.BN381_10097"/>
<organism evidence="2 3">
    <name type="scientific">Candidatus Neomicrothrix parvicella RN1</name>
    <dbReference type="NCBI Taxonomy" id="1229780"/>
    <lineage>
        <taxon>Bacteria</taxon>
        <taxon>Bacillati</taxon>
        <taxon>Actinomycetota</taxon>
        <taxon>Acidimicrobiia</taxon>
        <taxon>Acidimicrobiales</taxon>
        <taxon>Microthrixaceae</taxon>
        <taxon>Candidatus Neomicrothrix</taxon>
    </lineage>
</organism>
<accession>R4YY73</accession>
<reference evidence="2 3" key="1">
    <citation type="journal article" date="2013" name="ISME J.">
        <title>Metabolic model for the filamentous 'Candidatus Microthrix parvicella' based on genomic and metagenomic analyses.</title>
        <authorList>
            <person name="Jon McIlroy S."/>
            <person name="Kristiansen R."/>
            <person name="Albertsen M."/>
            <person name="Michael Karst S."/>
            <person name="Rossetti S."/>
            <person name="Lund Nielsen J."/>
            <person name="Tandoi V."/>
            <person name="James Seviour R."/>
            <person name="Nielsen P.H."/>
        </authorList>
    </citation>
    <scope>NUCLEOTIDE SEQUENCE [LARGE SCALE GENOMIC DNA]</scope>
    <source>
        <strain evidence="2 3">RN1</strain>
    </source>
</reference>
<dbReference type="EMBL" id="CANL01000001">
    <property type="protein sequence ID" value="CCM61866.1"/>
    <property type="molecule type" value="Genomic_DNA"/>
</dbReference>
<keyword evidence="1" id="KW-0812">Transmembrane</keyword>
<dbReference type="Proteomes" id="UP000018291">
    <property type="component" value="Unassembled WGS sequence"/>
</dbReference>
<keyword evidence="3" id="KW-1185">Reference proteome</keyword>